<protein>
    <submittedName>
        <fullName evidence="1">Uncharacterized protein</fullName>
    </submittedName>
</protein>
<organism evidence="1 2">
    <name type="scientific">Stylosanthes scabra</name>
    <dbReference type="NCBI Taxonomy" id="79078"/>
    <lineage>
        <taxon>Eukaryota</taxon>
        <taxon>Viridiplantae</taxon>
        <taxon>Streptophyta</taxon>
        <taxon>Embryophyta</taxon>
        <taxon>Tracheophyta</taxon>
        <taxon>Spermatophyta</taxon>
        <taxon>Magnoliopsida</taxon>
        <taxon>eudicotyledons</taxon>
        <taxon>Gunneridae</taxon>
        <taxon>Pentapetalae</taxon>
        <taxon>rosids</taxon>
        <taxon>fabids</taxon>
        <taxon>Fabales</taxon>
        <taxon>Fabaceae</taxon>
        <taxon>Papilionoideae</taxon>
        <taxon>50 kb inversion clade</taxon>
        <taxon>dalbergioids sensu lato</taxon>
        <taxon>Dalbergieae</taxon>
        <taxon>Pterocarpus clade</taxon>
        <taxon>Stylosanthes</taxon>
    </lineage>
</organism>
<feature type="non-terminal residue" evidence="1">
    <location>
        <position position="1"/>
    </location>
</feature>
<dbReference type="Proteomes" id="UP001341840">
    <property type="component" value="Unassembled WGS sequence"/>
</dbReference>
<keyword evidence="2" id="KW-1185">Reference proteome</keyword>
<evidence type="ECO:0000313" key="2">
    <source>
        <dbReference type="Proteomes" id="UP001341840"/>
    </source>
</evidence>
<gene>
    <name evidence="1" type="ORF">PIB30_113421</name>
</gene>
<name>A0ABU6V3C4_9FABA</name>
<evidence type="ECO:0000313" key="1">
    <source>
        <dbReference type="EMBL" id="MED6166856.1"/>
    </source>
</evidence>
<dbReference type="EMBL" id="JASCZI010129991">
    <property type="protein sequence ID" value="MED6166856.1"/>
    <property type="molecule type" value="Genomic_DNA"/>
</dbReference>
<comment type="caution">
    <text evidence="1">The sequence shown here is derived from an EMBL/GenBank/DDBJ whole genome shotgun (WGS) entry which is preliminary data.</text>
</comment>
<proteinExistence type="predicted"/>
<accession>A0ABU6V3C4</accession>
<reference evidence="1 2" key="1">
    <citation type="journal article" date="2023" name="Plants (Basel)">
        <title>Bridging the Gap: Combining Genomics and Transcriptomics Approaches to Understand Stylosanthes scabra, an Orphan Legume from the Brazilian Caatinga.</title>
        <authorList>
            <person name="Ferreira-Neto J.R.C."/>
            <person name="da Silva M.D."/>
            <person name="Binneck E."/>
            <person name="de Melo N.F."/>
            <person name="da Silva R.H."/>
            <person name="de Melo A.L.T.M."/>
            <person name="Pandolfi V."/>
            <person name="Bustamante F.O."/>
            <person name="Brasileiro-Vidal A.C."/>
            <person name="Benko-Iseppon A.M."/>
        </authorList>
    </citation>
    <scope>NUCLEOTIDE SEQUENCE [LARGE SCALE GENOMIC DNA]</scope>
    <source>
        <tissue evidence="1">Leaves</tissue>
    </source>
</reference>
<sequence length="68" mass="8205">SALNQQAKHKLKSTSWSNFASNYFVEMIFFKITYRKRPWQVLELLLQRPHMILVNMCISNNMDKITWN</sequence>